<evidence type="ECO:0000313" key="2">
    <source>
        <dbReference type="Proteomes" id="UP001304895"/>
    </source>
</evidence>
<reference evidence="1" key="2">
    <citation type="submission" date="2023-05" db="EMBL/GenBank/DDBJ databases">
        <authorList>
            <consortium name="Lawrence Berkeley National Laboratory"/>
            <person name="Steindorff A."/>
            <person name="Hensen N."/>
            <person name="Bonometti L."/>
            <person name="Westerberg I."/>
            <person name="Brannstrom I.O."/>
            <person name="Guillou S."/>
            <person name="Cros-Aarteil S."/>
            <person name="Calhoun S."/>
            <person name="Haridas S."/>
            <person name="Kuo A."/>
            <person name="Mondo S."/>
            <person name="Pangilinan J."/>
            <person name="Riley R."/>
            <person name="Labutti K."/>
            <person name="Andreopoulos B."/>
            <person name="Lipzen A."/>
            <person name="Chen C."/>
            <person name="Yanf M."/>
            <person name="Daum C."/>
            <person name="Ng V."/>
            <person name="Clum A."/>
            <person name="Ohm R."/>
            <person name="Martin F."/>
            <person name="Silar P."/>
            <person name="Natvig D."/>
            <person name="Lalanne C."/>
            <person name="Gautier V."/>
            <person name="Ament-Velasquez S.L."/>
            <person name="Kruys A."/>
            <person name="Hutchinson M.I."/>
            <person name="Powell A.J."/>
            <person name="Barry K."/>
            <person name="Miller A.N."/>
            <person name="Grigoriev I.V."/>
            <person name="Debuchy R."/>
            <person name="Gladieux P."/>
            <person name="Thoren M.H."/>
            <person name="Johannesson H."/>
        </authorList>
    </citation>
    <scope>NUCLEOTIDE SEQUENCE</scope>
    <source>
        <strain evidence="1">CBS 123565</strain>
    </source>
</reference>
<reference evidence="1" key="1">
    <citation type="journal article" date="2023" name="Mol. Phylogenet. Evol.">
        <title>Genome-scale phylogeny and comparative genomics of the fungal order Sordariales.</title>
        <authorList>
            <person name="Hensen N."/>
            <person name="Bonometti L."/>
            <person name="Westerberg I."/>
            <person name="Brannstrom I.O."/>
            <person name="Guillou S."/>
            <person name="Cros-Aarteil S."/>
            <person name="Calhoun S."/>
            <person name="Haridas S."/>
            <person name="Kuo A."/>
            <person name="Mondo S."/>
            <person name="Pangilinan J."/>
            <person name="Riley R."/>
            <person name="LaButti K."/>
            <person name="Andreopoulos B."/>
            <person name="Lipzen A."/>
            <person name="Chen C."/>
            <person name="Yan M."/>
            <person name="Daum C."/>
            <person name="Ng V."/>
            <person name="Clum A."/>
            <person name="Steindorff A."/>
            <person name="Ohm R.A."/>
            <person name="Martin F."/>
            <person name="Silar P."/>
            <person name="Natvig D.O."/>
            <person name="Lalanne C."/>
            <person name="Gautier V."/>
            <person name="Ament-Velasquez S.L."/>
            <person name="Kruys A."/>
            <person name="Hutchinson M.I."/>
            <person name="Powell A.J."/>
            <person name="Barry K."/>
            <person name="Miller A.N."/>
            <person name="Grigoriev I.V."/>
            <person name="Debuchy R."/>
            <person name="Gladieux P."/>
            <person name="Hiltunen Thoren M."/>
            <person name="Johannesson H."/>
        </authorList>
    </citation>
    <scope>NUCLEOTIDE SEQUENCE</scope>
    <source>
        <strain evidence="1">CBS 123565</strain>
    </source>
</reference>
<protein>
    <submittedName>
        <fullName evidence="1">Uncharacterized protein</fullName>
    </submittedName>
</protein>
<name>A0AAN6ULX3_9PEZI</name>
<proteinExistence type="predicted"/>
<dbReference type="Proteomes" id="UP001304895">
    <property type="component" value="Unassembled WGS sequence"/>
</dbReference>
<keyword evidence="2" id="KW-1185">Reference proteome</keyword>
<comment type="caution">
    <text evidence="1">The sequence shown here is derived from an EMBL/GenBank/DDBJ whole genome shotgun (WGS) entry which is preliminary data.</text>
</comment>
<organism evidence="1 2">
    <name type="scientific">Trichocladium antarcticum</name>
    <dbReference type="NCBI Taxonomy" id="1450529"/>
    <lineage>
        <taxon>Eukaryota</taxon>
        <taxon>Fungi</taxon>
        <taxon>Dikarya</taxon>
        <taxon>Ascomycota</taxon>
        <taxon>Pezizomycotina</taxon>
        <taxon>Sordariomycetes</taxon>
        <taxon>Sordariomycetidae</taxon>
        <taxon>Sordariales</taxon>
        <taxon>Chaetomiaceae</taxon>
        <taxon>Trichocladium</taxon>
    </lineage>
</organism>
<dbReference type="EMBL" id="MU853409">
    <property type="protein sequence ID" value="KAK4134146.1"/>
    <property type="molecule type" value="Genomic_DNA"/>
</dbReference>
<sequence length="413" mass="47033">MTHVGALAVLPPRLLDRIFFQLDAIRDLASFIVTARLVYRHFRAWRRTILVRVLQNELGPAFPDARFLFVFPYSNPADRVRYHDWIYVMAGGGDPGLLTLGELTKLCQTLHLINSMTDIYITAQLASFALHGGGGTPATAPVSRRERRRVVRAFYRRQIVSNAWALTRRPPCFSVHDSNAFCNTANTSTEHGQSLGLLAAFEPWDMQQIDHANIFIRGLCCALVHRAAEVAEAPGGGRRISARQFGHLYAHLNHLVRYLRAHRGVAAAAVGDVQWGRWLPDGQRPHVKFASRYQLLPLLGAWQKNWSLSFPDPILDKQVRDGLLMDDFVADGPDQVPFGWWDALRGRYVRWYGEGLIHIPALLSWENRERRLGMIDLWRGAGFALWDRKRVEALKRLRRFEALQTGWALDCAE</sequence>
<evidence type="ECO:0000313" key="1">
    <source>
        <dbReference type="EMBL" id="KAK4134146.1"/>
    </source>
</evidence>
<accession>A0AAN6ULX3</accession>
<dbReference type="AlphaFoldDB" id="A0AAN6ULX3"/>
<gene>
    <name evidence="1" type="ORF">BT67DRAFT_449731</name>
</gene>